<keyword evidence="1" id="KW-0472">Membrane</keyword>
<dbReference type="EMBL" id="UOEO01000196">
    <property type="protein sequence ID" value="VAW22067.1"/>
    <property type="molecule type" value="Genomic_DNA"/>
</dbReference>
<feature type="transmembrane region" description="Helical" evidence="1">
    <location>
        <begin position="58"/>
        <end position="84"/>
    </location>
</feature>
<name>A0A3B0U9K9_9ZZZZ</name>
<sequence length="241" mass="26919">MNMLDLFRPTRFFNLAGADAKNAVRDPVLLYVIILSVLPSLIIFFWRRQIETALGMPGVTALALPTILTISAFMVGWIPGFLILEERDDGPLLAIEVTPMGKRGFELYRLVLTWVLSALITLFSIELLAPSMGWGMRFFYAFVIGLEAVSVALVIPTFSSNKVAGLAMAKFTNMFALFPALALFPSPWRYLGAVFPTYWIGESFQFTPFQYLSLPLILMIALALHIALVLLLYGLFVRRVG</sequence>
<protein>
    <submittedName>
        <fullName evidence="2">Uncharacterized protein</fullName>
    </submittedName>
</protein>
<proteinExistence type="predicted"/>
<dbReference type="AlphaFoldDB" id="A0A3B0U9K9"/>
<keyword evidence="1" id="KW-1133">Transmembrane helix</keyword>
<gene>
    <name evidence="2" type="ORF">MNBD_ALPHA12-882</name>
</gene>
<feature type="transmembrane region" description="Helical" evidence="1">
    <location>
        <begin position="171"/>
        <end position="191"/>
    </location>
</feature>
<accession>A0A3B0U9K9</accession>
<feature type="transmembrane region" description="Helical" evidence="1">
    <location>
        <begin position="137"/>
        <end position="159"/>
    </location>
</feature>
<reference evidence="2" key="1">
    <citation type="submission" date="2018-06" db="EMBL/GenBank/DDBJ databases">
        <authorList>
            <person name="Zhirakovskaya E."/>
        </authorList>
    </citation>
    <scope>NUCLEOTIDE SEQUENCE</scope>
</reference>
<evidence type="ECO:0000313" key="2">
    <source>
        <dbReference type="EMBL" id="VAW22067.1"/>
    </source>
</evidence>
<feature type="transmembrane region" description="Helical" evidence="1">
    <location>
        <begin position="28"/>
        <end position="46"/>
    </location>
</feature>
<keyword evidence="1" id="KW-0812">Transmembrane</keyword>
<feature type="transmembrane region" description="Helical" evidence="1">
    <location>
        <begin position="105"/>
        <end position="125"/>
    </location>
</feature>
<organism evidence="2">
    <name type="scientific">hydrothermal vent metagenome</name>
    <dbReference type="NCBI Taxonomy" id="652676"/>
    <lineage>
        <taxon>unclassified sequences</taxon>
        <taxon>metagenomes</taxon>
        <taxon>ecological metagenomes</taxon>
    </lineage>
</organism>
<feature type="transmembrane region" description="Helical" evidence="1">
    <location>
        <begin position="211"/>
        <end position="236"/>
    </location>
</feature>
<evidence type="ECO:0000256" key="1">
    <source>
        <dbReference type="SAM" id="Phobius"/>
    </source>
</evidence>